<proteinExistence type="predicted"/>
<evidence type="ECO:0000313" key="2">
    <source>
        <dbReference type="Proteomes" id="UP000276770"/>
    </source>
</evidence>
<sequence length="100" mass="11546">MNNKELEEKIVQNYQKDENMMILVFAQWCINNDLDPEAMYKEAYPSQAENHALKNALELTVPKKEAGEIPDHTLLGVLDLFGNNELAMIAADHMTKRKKW</sequence>
<reference evidence="1 2" key="1">
    <citation type="submission" date="2018-10" db="EMBL/GenBank/DDBJ databases">
        <title>Falsibacillus sp. genome draft.</title>
        <authorList>
            <person name="Shi S."/>
        </authorList>
    </citation>
    <scope>NUCLEOTIDE SEQUENCE [LARGE SCALE GENOMIC DNA]</scope>
    <source>
        <strain evidence="1 2">GY 10110</strain>
    </source>
</reference>
<dbReference type="OrthoDB" id="2678957at2"/>
<comment type="caution">
    <text evidence="1">The sequence shown here is derived from an EMBL/GenBank/DDBJ whole genome shotgun (WGS) entry which is preliminary data.</text>
</comment>
<dbReference type="Proteomes" id="UP000276770">
    <property type="component" value="Unassembled WGS sequence"/>
</dbReference>
<keyword evidence="2" id="KW-1185">Reference proteome</keyword>
<dbReference type="EMBL" id="RCVZ01000004">
    <property type="protein sequence ID" value="RLQ96115.1"/>
    <property type="molecule type" value="Genomic_DNA"/>
</dbReference>
<gene>
    <name evidence="1" type="ORF">D9X91_07420</name>
</gene>
<evidence type="ECO:0000313" key="1">
    <source>
        <dbReference type="EMBL" id="RLQ96115.1"/>
    </source>
</evidence>
<dbReference type="RefSeq" id="WP_121679967.1">
    <property type="nucleotide sequence ID" value="NZ_RCVZ01000004.1"/>
</dbReference>
<protein>
    <submittedName>
        <fullName evidence="1">Uncharacterized protein</fullName>
    </submittedName>
</protein>
<dbReference type="AlphaFoldDB" id="A0A3L7K0K0"/>
<organism evidence="1 2">
    <name type="scientific">Falsibacillus albus</name>
    <dbReference type="NCBI Taxonomy" id="2478915"/>
    <lineage>
        <taxon>Bacteria</taxon>
        <taxon>Bacillati</taxon>
        <taxon>Bacillota</taxon>
        <taxon>Bacilli</taxon>
        <taxon>Bacillales</taxon>
        <taxon>Bacillaceae</taxon>
        <taxon>Falsibacillus</taxon>
    </lineage>
</organism>
<accession>A0A3L7K0K0</accession>
<name>A0A3L7K0K0_9BACI</name>